<evidence type="ECO:0000256" key="1">
    <source>
        <dbReference type="ARBA" id="ARBA00004651"/>
    </source>
</evidence>
<dbReference type="EMBL" id="JBHSZV010000010">
    <property type="protein sequence ID" value="MFC7060941.1"/>
    <property type="molecule type" value="Genomic_DNA"/>
</dbReference>
<keyword evidence="5 7" id="KW-1133">Transmembrane helix</keyword>
<evidence type="ECO:0000313" key="10">
    <source>
        <dbReference type="Proteomes" id="UP001596410"/>
    </source>
</evidence>
<accession>A0ABW2EJ72</accession>
<dbReference type="Pfam" id="PF04239">
    <property type="entry name" value="DUF421"/>
    <property type="match status" value="1"/>
</dbReference>
<dbReference type="InterPro" id="IPR023090">
    <property type="entry name" value="UPF0702_alpha/beta_dom_sf"/>
</dbReference>
<dbReference type="RefSeq" id="WP_390216943.1">
    <property type="nucleotide sequence ID" value="NZ_JBHSZV010000010.1"/>
</dbReference>
<comment type="caution">
    <text evidence="9">The sequence shown here is derived from an EMBL/GenBank/DDBJ whole genome shotgun (WGS) entry which is preliminary data.</text>
</comment>
<keyword evidence="6 7" id="KW-0472">Membrane</keyword>
<reference evidence="10" key="1">
    <citation type="journal article" date="2019" name="Int. J. Syst. Evol. Microbiol.">
        <title>The Global Catalogue of Microorganisms (GCM) 10K type strain sequencing project: providing services to taxonomists for standard genome sequencing and annotation.</title>
        <authorList>
            <consortium name="The Broad Institute Genomics Platform"/>
            <consortium name="The Broad Institute Genome Sequencing Center for Infectious Disease"/>
            <person name="Wu L."/>
            <person name="Ma J."/>
        </authorList>
    </citation>
    <scope>NUCLEOTIDE SEQUENCE [LARGE SCALE GENOMIC DNA]</scope>
    <source>
        <strain evidence="10">CGMCC 4.1621</strain>
    </source>
</reference>
<protein>
    <submittedName>
        <fullName evidence="9">DUF421 domain-containing protein</fullName>
    </submittedName>
</protein>
<feature type="domain" description="YetF C-terminal" evidence="8">
    <location>
        <begin position="85"/>
        <end position="217"/>
    </location>
</feature>
<dbReference type="PANTHER" id="PTHR34582">
    <property type="entry name" value="UPF0702 TRANSMEMBRANE PROTEIN YCAP"/>
    <property type="match status" value="1"/>
</dbReference>
<gene>
    <name evidence="9" type="ORF">ACFQIC_03535</name>
</gene>
<dbReference type="InterPro" id="IPR007353">
    <property type="entry name" value="DUF421"/>
</dbReference>
<evidence type="ECO:0000256" key="4">
    <source>
        <dbReference type="ARBA" id="ARBA00022692"/>
    </source>
</evidence>
<comment type="subcellular location">
    <subcellularLocation>
        <location evidence="1">Cell membrane</location>
        <topology evidence="1">Multi-pass membrane protein</topology>
    </subcellularLocation>
</comment>
<dbReference type="Proteomes" id="UP001596410">
    <property type="component" value="Unassembled WGS sequence"/>
</dbReference>
<dbReference type="Gene3D" id="3.30.240.20">
    <property type="entry name" value="bsu07140 like domains"/>
    <property type="match status" value="2"/>
</dbReference>
<feature type="transmembrane region" description="Helical" evidence="7">
    <location>
        <begin position="62"/>
        <end position="82"/>
    </location>
</feature>
<keyword evidence="3" id="KW-1003">Cell membrane</keyword>
<evidence type="ECO:0000313" key="9">
    <source>
        <dbReference type="EMBL" id="MFC7060941.1"/>
    </source>
</evidence>
<dbReference type="PANTHER" id="PTHR34582:SF6">
    <property type="entry name" value="UPF0702 TRANSMEMBRANE PROTEIN YCAP"/>
    <property type="match status" value="1"/>
</dbReference>
<evidence type="ECO:0000256" key="7">
    <source>
        <dbReference type="SAM" id="Phobius"/>
    </source>
</evidence>
<evidence type="ECO:0000256" key="6">
    <source>
        <dbReference type="ARBA" id="ARBA00023136"/>
    </source>
</evidence>
<evidence type="ECO:0000256" key="2">
    <source>
        <dbReference type="ARBA" id="ARBA00006448"/>
    </source>
</evidence>
<feature type="transmembrane region" description="Helical" evidence="7">
    <location>
        <begin position="12"/>
        <end position="29"/>
    </location>
</feature>
<keyword evidence="4 7" id="KW-0812">Transmembrane</keyword>
<feature type="transmembrane region" description="Helical" evidence="7">
    <location>
        <begin position="36"/>
        <end position="56"/>
    </location>
</feature>
<evidence type="ECO:0000256" key="5">
    <source>
        <dbReference type="ARBA" id="ARBA00022989"/>
    </source>
</evidence>
<evidence type="ECO:0000256" key="3">
    <source>
        <dbReference type="ARBA" id="ARBA00022475"/>
    </source>
</evidence>
<evidence type="ECO:0000259" key="8">
    <source>
        <dbReference type="Pfam" id="PF04239"/>
    </source>
</evidence>
<proteinExistence type="inferred from homology"/>
<sequence>MDILMDSLKVIGRIVTILPFMLVIGLYMGKRSVGELPVFDFLVILVLGAVVGADIADPNIEHIHTAVAMVTLALLHQFIIFMKLKSRKVGKLLTFEPTVVIYNGEFLYENMKKVHYAIDNIVQMLREKSVFTVKDVEIAIVEANGQLSVKLKSEKEWATKSDMGVQVSKGEYDIPVILDGEIQYELLEKMNKDEDWIRQQLVNSQVQVTDVKQVFYGALTPSGTFIFSLKDRSSENIPPIDH</sequence>
<keyword evidence="10" id="KW-1185">Reference proteome</keyword>
<organism evidence="9 10">
    <name type="scientific">Halobacillus seohaensis</name>
    <dbReference type="NCBI Taxonomy" id="447421"/>
    <lineage>
        <taxon>Bacteria</taxon>
        <taxon>Bacillati</taxon>
        <taxon>Bacillota</taxon>
        <taxon>Bacilli</taxon>
        <taxon>Bacillales</taxon>
        <taxon>Bacillaceae</taxon>
        <taxon>Halobacillus</taxon>
    </lineage>
</organism>
<name>A0ABW2EJ72_9BACI</name>
<comment type="similarity">
    <text evidence="2">Belongs to the UPF0702 family.</text>
</comment>